<evidence type="ECO:0000313" key="3">
    <source>
        <dbReference type="Proteomes" id="UP000256686"/>
    </source>
</evidence>
<evidence type="ECO:0000313" key="2">
    <source>
        <dbReference type="EMBL" id="REC64383.1"/>
    </source>
</evidence>
<dbReference type="PANTHER" id="PTHR39217:SF1">
    <property type="entry name" value="GLUTATHIONE SYNTHETASE"/>
    <property type="match status" value="1"/>
</dbReference>
<dbReference type="EMBL" id="QNVT01000001">
    <property type="protein sequence ID" value="REC64383.1"/>
    <property type="molecule type" value="Genomic_DNA"/>
</dbReference>
<dbReference type="InterPro" id="IPR053191">
    <property type="entry name" value="DcsG_Biosynth_Enzyme"/>
</dbReference>
<dbReference type="Pfam" id="PF02955">
    <property type="entry name" value="GSH-S_ATP"/>
    <property type="match status" value="1"/>
</dbReference>
<accession>A0A3D9CET6</accession>
<dbReference type="InterPro" id="IPR004218">
    <property type="entry name" value="GSHS_ATP-bd"/>
</dbReference>
<protein>
    <recommendedName>
        <fullName evidence="1">Prokaryotic glutathione synthetase ATP-binding domain-containing protein</fullName>
    </recommendedName>
</protein>
<dbReference type="PANTHER" id="PTHR39217">
    <property type="match status" value="1"/>
</dbReference>
<keyword evidence="3" id="KW-1185">Reference proteome</keyword>
<dbReference type="GO" id="GO:0004363">
    <property type="term" value="F:glutathione synthase activity"/>
    <property type="evidence" value="ECO:0007669"/>
    <property type="project" value="InterPro"/>
</dbReference>
<dbReference type="RefSeq" id="WP_115968458.1">
    <property type="nucleotide sequence ID" value="NZ_QNVT01000001.1"/>
</dbReference>
<dbReference type="AlphaFoldDB" id="A0A3D9CET6"/>
<gene>
    <name evidence="2" type="ORF">DRF65_02080</name>
</gene>
<reference evidence="3" key="1">
    <citation type="submission" date="2018-06" db="EMBL/GenBank/DDBJ databases">
        <authorList>
            <person name="Lum Nde A."/>
            <person name="Hugo C."/>
        </authorList>
    </citation>
    <scope>NUCLEOTIDE SEQUENCE [LARGE SCALE GENOMIC DNA]</scope>
    <source>
        <strain evidence="3">1_F178</strain>
    </source>
</reference>
<dbReference type="Proteomes" id="UP000256686">
    <property type="component" value="Unassembled WGS sequence"/>
</dbReference>
<organism evidence="2 3">
    <name type="scientific">Chryseobacterium pennae</name>
    <dbReference type="NCBI Taxonomy" id="2258962"/>
    <lineage>
        <taxon>Bacteria</taxon>
        <taxon>Pseudomonadati</taxon>
        <taxon>Bacteroidota</taxon>
        <taxon>Flavobacteriia</taxon>
        <taxon>Flavobacteriales</taxon>
        <taxon>Weeksellaceae</taxon>
        <taxon>Chryseobacterium group</taxon>
        <taxon>Chryseobacterium</taxon>
    </lineage>
</organism>
<comment type="caution">
    <text evidence="2">The sequence shown here is derived from an EMBL/GenBank/DDBJ whole genome shotgun (WGS) entry which is preliminary data.</text>
</comment>
<name>A0A3D9CET6_9FLAO</name>
<dbReference type="GO" id="GO:0005524">
    <property type="term" value="F:ATP binding"/>
    <property type="evidence" value="ECO:0007669"/>
    <property type="project" value="InterPro"/>
</dbReference>
<feature type="domain" description="Prokaryotic glutathione synthetase ATP-binding" evidence="1">
    <location>
        <begin position="132"/>
        <end position="217"/>
    </location>
</feature>
<proteinExistence type="predicted"/>
<sequence length="289" mass="33464">MKITLVGFKKEDRFSVGVANDEDKELINFLKDKGLDVVPTIWNDKNVDWNSFDVAVVKSPWDYHNHLAEFLSWLDHLETLGVKVLNPVEIIKWNSDKHYLKDIADKQLPVIAAEYLEKGSSFNTHFFDLFNAEKLVVKPCVSAGAQNTVTISRDNFDERSKEIDQFLKEQDYMVQPFVEEIKNGEWSFLFFDGKYSHCSLKTPKQGDFRVQHYHGGSISYPTPDPMYIEQASVYLKNLPQSTLYARVDGVLINNSFHLMELELIEPYLFLNGNNELQENYYQALMTLIS</sequence>
<dbReference type="SUPFAM" id="SSF56059">
    <property type="entry name" value="Glutathione synthetase ATP-binding domain-like"/>
    <property type="match status" value="1"/>
</dbReference>
<evidence type="ECO:0000259" key="1">
    <source>
        <dbReference type="Pfam" id="PF02955"/>
    </source>
</evidence>